<protein>
    <recommendedName>
        <fullName evidence="4">Protein SEC13 homolog</fullName>
    </recommendedName>
</protein>
<dbReference type="Proteomes" id="UP001166093">
    <property type="component" value="Unassembled WGS sequence"/>
</dbReference>
<feature type="non-terminal residue" evidence="16">
    <location>
        <position position="1"/>
    </location>
</feature>
<dbReference type="PROSITE" id="PS50294">
    <property type="entry name" value="WD_REPEATS_REGION"/>
    <property type="match status" value="1"/>
</dbReference>
<proteinExistence type="inferred from homology"/>
<dbReference type="InterPro" id="IPR036322">
    <property type="entry name" value="WD40_repeat_dom_sf"/>
</dbReference>
<accession>A0ABS2YBR7</accession>
<evidence type="ECO:0000313" key="17">
    <source>
        <dbReference type="Proteomes" id="UP001166093"/>
    </source>
</evidence>
<feature type="non-terminal residue" evidence="16">
    <location>
        <position position="497"/>
    </location>
</feature>
<dbReference type="PANTHER" id="PTHR11024:SF2">
    <property type="entry name" value="PROTEIN SEC13 HOMOLOG"/>
    <property type="match status" value="1"/>
</dbReference>
<evidence type="ECO:0000256" key="6">
    <source>
        <dbReference type="ARBA" id="ARBA00022574"/>
    </source>
</evidence>
<dbReference type="Pfam" id="PF00400">
    <property type="entry name" value="WD40"/>
    <property type="match status" value="5"/>
</dbReference>
<feature type="repeat" description="WD" evidence="14">
    <location>
        <begin position="53"/>
        <end position="94"/>
    </location>
</feature>
<evidence type="ECO:0000256" key="1">
    <source>
        <dbReference type="ARBA" id="ARBA00004567"/>
    </source>
</evidence>
<dbReference type="SMART" id="SM00320">
    <property type="entry name" value="WD40"/>
    <property type="match status" value="6"/>
</dbReference>
<feature type="repeat" description="WD" evidence="14">
    <location>
        <begin position="97"/>
        <end position="131"/>
    </location>
</feature>
<dbReference type="Gene3D" id="2.130.10.10">
    <property type="entry name" value="YVTN repeat-like/Quinoprotein amine dehydrogenase"/>
    <property type="match status" value="1"/>
</dbReference>
<feature type="repeat" description="WD" evidence="14">
    <location>
        <begin position="251"/>
        <end position="286"/>
    </location>
</feature>
<evidence type="ECO:0000256" key="8">
    <source>
        <dbReference type="ARBA" id="ARBA00022816"/>
    </source>
</evidence>
<keyword evidence="11" id="KW-0906">Nuclear pore complex</keyword>
<dbReference type="SUPFAM" id="SSF52042">
    <property type="entry name" value="Ribosomal protein L32e"/>
    <property type="match status" value="1"/>
</dbReference>
<evidence type="ECO:0000256" key="11">
    <source>
        <dbReference type="ARBA" id="ARBA00023132"/>
    </source>
</evidence>
<dbReference type="PROSITE" id="PS50082">
    <property type="entry name" value="WD_REPEATS_2"/>
    <property type="match status" value="3"/>
</dbReference>
<keyword evidence="9" id="KW-0653">Protein transport</keyword>
<comment type="subcellular location">
    <subcellularLocation>
        <location evidence="2">Lysosome membrane</location>
    </subcellularLocation>
    <subcellularLocation>
        <location evidence="1">Nucleus</location>
        <location evidence="1">Nuclear pore complex</location>
    </subcellularLocation>
</comment>
<keyword evidence="17" id="KW-1185">Reference proteome</keyword>
<dbReference type="EMBL" id="JAAWVQ010129136">
    <property type="protein sequence ID" value="MBN3283609.1"/>
    <property type="molecule type" value="Genomic_DNA"/>
</dbReference>
<feature type="compositionally biased region" description="Basic and acidic residues" evidence="15">
    <location>
        <begin position="425"/>
        <end position="449"/>
    </location>
</feature>
<dbReference type="PANTHER" id="PTHR11024">
    <property type="entry name" value="NUCLEAR PORE COMPLEX PROTEIN SEC13 / SEH1 FAMILY MEMBER"/>
    <property type="match status" value="1"/>
</dbReference>
<keyword evidence="10" id="KW-0811">Translocation</keyword>
<keyword evidence="7" id="KW-0677">Repeat</keyword>
<dbReference type="InterPro" id="IPR036351">
    <property type="entry name" value="Ribosomal_eL32_sf"/>
</dbReference>
<evidence type="ECO:0000256" key="2">
    <source>
        <dbReference type="ARBA" id="ARBA00004656"/>
    </source>
</evidence>
<evidence type="ECO:0000256" key="7">
    <source>
        <dbReference type="ARBA" id="ARBA00022737"/>
    </source>
</evidence>
<evidence type="ECO:0000256" key="10">
    <source>
        <dbReference type="ARBA" id="ARBA00023010"/>
    </source>
</evidence>
<keyword evidence="12" id="KW-0458">Lysosome</keyword>
<feature type="compositionally biased region" description="Polar residues" evidence="15">
    <location>
        <begin position="469"/>
        <end position="480"/>
    </location>
</feature>
<keyword evidence="5" id="KW-0813">Transport</keyword>
<evidence type="ECO:0000256" key="4">
    <source>
        <dbReference type="ARBA" id="ARBA00019195"/>
    </source>
</evidence>
<evidence type="ECO:0000256" key="9">
    <source>
        <dbReference type="ARBA" id="ARBA00022927"/>
    </source>
</evidence>
<keyword evidence="6 14" id="KW-0853">WD repeat</keyword>
<evidence type="ECO:0000313" key="16">
    <source>
        <dbReference type="EMBL" id="MBN3283609.1"/>
    </source>
</evidence>
<evidence type="ECO:0000256" key="3">
    <source>
        <dbReference type="ARBA" id="ARBA00010102"/>
    </source>
</evidence>
<feature type="region of interest" description="Disordered" evidence="15">
    <location>
        <begin position="400"/>
        <end position="497"/>
    </location>
</feature>
<evidence type="ECO:0000256" key="14">
    <source>
        <dbReference type="PROSITE-ProRule" id="PRU00221"/>
    </source>
</evidence>
<evidence type="ECO:0000256" key="15">
    <source>
        <dbReference type="SAM" id="MobiDB-lite"/>
    </source>
</evidence>
<evidence type="ECO:0000256" key="13">
    <source>
        <dbReference type="ARBA" id="ARBA00023242"/>
    </source>
</evidence>
<comment type="caution">
    <text evidence="16">The sequence shown here is derived from an EMBL/GenBank/DDBJ whole genome shotgun (WGS) entry which is preliminary data.</text>
</comment>
<dbReference type="InterPro" id="IPR037363">
    <property type="entry name" value="Sec13/Seh1_fam"/>
</dbReference>
<evidence type="ECO:0000256" key="5">
    <source>
        <dbReference type="ARBA" id="ARBA00022448"/>
    </source>
</evidence>
<sequence>MVNLRPLIKPRIVKKRTKKFIRHQSDRYVKVKSSWFANLLLFFFYVSVINTVDTSHEDMIHDAQMDYYGTRLATCSSDRSVKIFDVKNGGQILVADLRGHEGPVWQVAWAHPMYGNILASCSYDRKVIIWKEENGAWDKMYEYTGHDSSVNSVCWGPYDFGLLLACGSSDGAISLLTLTGDGQWDVKKISNAHTIGCNAVSWAPAVVPGSLIDQPSGQKPNYIKRFVSGGCDNLVKLWKEEDGQWKEDQKLEAHSDWVRDVAWAPSIGLPTSSIASCSQDGRVFIWMCDDPAGNAWTAKLLHKFNDVVWHVSWSITGNILAVSGGDNKVTLWKESVDGQWACISDVNKGQGAVSAIAEGQQSEHCAMPGWRKNLVLCLQRMHDEGTATTGSFKLQDAACEGSVQPGQSEEPRVAGRLGLRKQQNRKGEEQEMETGKGPEQELQPMERELAPVATVKGEEVKIPPPPQPQSSRWGSVSLVCSPSLEAPEGSTHPQAPS</sequence>
<dbReference type="SUPFAM" id="SSF50978">
    <property type="entry name" value="WD40 repeat-like"/>
    <property type="match status" value="1"/>
</dbReference>
<dbReference type="InterPro" id="IPR015943">
    <property type="entry name" value="WD40/YVTN_repeat-like_dom_sf"/>
</dbReference>
<organism evidence="16 17">
    <name type="scientific">Polyodon spathula</name>
    <name type="common">North American paddlefish</name>
    <name type="synonym">Squalus spathula</name>
    <dbReference type="NCBI Taxonomy" id="7913"/>
    <lineage>
        <taxon>Eukaryota</taxon>
        <taxon>Metazoa</taxon>
        <taxon>Chordata</taxon>
        <taxon>Craniata</taxon>
        <taxon>Vertebrata</taxon>
        <taxon>Euteleostomi</taxon>
        <taxon>Actinopterygii</taxon>
        <taxon>Chondrostei</taxon>
        <taxon>Acipenseriformes</taxon>
        <taxon>Polyodontidae</taxon>
        <taxon>Polyodon</taxon>
    </lineage>
</organism>
<reference evidence="16" key="1">
    <citation type="journal article" date="2021" name="Cell">
        <title>Tracing the genetic footprints of vertebrate landing in non-teleost ray-finned fishes.</title>
        <authorList>
            <person name="Bi X."/>
            <person name="Wang K."/>
            <person name="Yang L."/>
            <person name="Pan H."/>
            <person name="Jiang H."/>
            <person name="Wei Q."/>
            <person name="Fang M."/>
            <person name="Yu H."/>
            <person name="Zhu C."/>
            <person name="Cai Y."/>
            <person name="He Y."/>
            <person name="Gan X."/>
            <person name="Zeng H."/>
            <person name="Yu D."/>
            <person name="Zhu Y."/>
            <person name="Jiang H."/>
            <person name="Qiu Q."/>
            <person name="Yang H."/>
            <person name="Zhang Y.E."/>
            <person name="Wang W."/>
            <person name="Zhu M."/>
            <person name="He S."/>
            <person name="Zhang G."/>
        </authorList>
    </citation>
    <scope>NUCLEOTIDE SEQUENCE</scope>
    <source>
        <strain evidence="16">Pddl_001</strain>
    </source>
</reference>
<evidence type="ECO:0000256" key="12">
    <source>
        <dbReference type="ARBA" id="ARBA00023228"/>
    </source>
</evidence>
<comment type="similarity">
    <text evidence="3">Belongs to the WD repeat SEC13 family.</text>
</comment>
<gene>
    <name evidence="16" type="primary">Sec13_1</name>
    <name evidence="16" type="ORF">GTO93_0001194</name>
</gene>
<keyword evidence="13" id="KW-0539">Nucleus</keyword>
<dbReference type="InterPro" id="IPR001680">
    <property type="entry name" value="WD40_rpt"/>
</dbReference>
<name>A0ABS2YBR7_POLSP</name>
<keyword evidence="8" id="KW-0509">mRNA transport</keyword>